<dbReference type="Proteomes" id="UP000683557">
    <property type="component" value="Chromosome"/>
</dbReference>
<organism evidence="1 2">
    <name type="scientific">Geomonas oryzisoli</name>
    <dbReference type="NCBI Taxonomy" id="2847992"/>
    <lineage>
        <taxon>Bacteria</taxon>
        <taxon>Pseudomonadati</taxon>
        <taxon>Thermodesulfobacteriota</taxon>
        <taxon>Desulfuromonadia</taxon>
        <taxon>Geobacterales</taxon>
        <taxon>Geobacteraceae</taxon>
        <taxon>Geomonas</taxon>
    </lineage>
</organism>
<keyword evidence="2" id="KW-1185">Reference proteome</keyword>
<protein>
    <submittedName>
        <fullName evidence="1">Uncharacterized protein</fullName>
    </submittedName>
</protein>
<evidence type="ECO:0000313" key="2">
    <source>
        <dbReference type="Proteomes" id="UP000683557"/>
    </source>
</evidence>
<proteinExistence type="predicted"/>
<gene>
    <name evidence="1" type="ORF">KP004_09290</name>
</gene>
<dbReference type="RefSeq" id="WP_216802034.1">
    <property type="nucleotide sequence ID" value="NZ_CP076723.1"/>
</dbReference>
<sequence>MQKLIREIPLSNGLTVRFFDATRRYFGDYHQVRIQICCEVPLSPELFPDEDSHQSARKLLGPSVSYKKEIEHQGVASLSVEQTVERVIADFAAHSLGYFNNPGFPQKLIQAELARVRGRKTGFVPRGVHG</sequence>
<evidence type="ECO:0000313" key="1">
    <source>
        <dbReference type="EMBL" id="QWV95342.1"/>
    </source>
</evidence>
<accession>A0ABX8JD26</accession>
<dbReference type="EMBL" id="CP076723">
    <property type="protein sequence ID" value="QWV95342.1"/>
    <property type="molecule type" value="Genomic_DNA"/>
</dbReference>
<reference evidence="1 2" key="1">
    <citation type="submission" date="2021-06" db="EMBL/GenBank/DDBJ databases">
        <title>Gemonas diversity in paddy soil.</title>
        <authorList>
            <person name="Liu G."/>
        </authorList>
    </citation>
    <scope>NUCLEOTIDE SEQUENCE [LARGE SCALE GENOMIC DNA]</scope>
    <source>
        <strain evidence="1 2">RG10</strain>
    </source>
</reference>
<name>A0ABX8JD26_9BACT</name>